<reference evidence="2" key="1">
    <citation type="journal article" date="2023" name="PhytoFront">
        <title>Draft Genome Resources of Seven Strains of Tilletia horrida, Causal Agent of Kernel Smut of Rice.</title>
        <authorList>
            <person name="Khanal S."/>
            <person name="Antony Babu S."/>
            <person name="Zhou X.G."/>
        </authorList>
    </citation>
    <scope>NUCLEOTIDE SEQUENCE</scope>
    <source>
        <strain evidence="2">TX6</strain>
    </source>
</reference>
<dbReference type="Gene3D" id="3.20.20.140">
    <property type="entry name" value="Metal-dependent hydrolases"/>
    <property type="match status" value="1"/>
</dbReference>
<protein>
    <submittedName>
        <fullName evidence="2">Uncharacterized protein</fullName>
    </submittedName>
</protein>
<keyword evidence="3" id="KW-1185">Reference proteome</keyword>
<feature type="compositionally biased region" description="Basic residues" evidence="1">
    <location>
        <begin position="1"/>
        <end position="10"/>
    </location>
</feature>
<gene>
    <name evidence="2" type="ORF">OC846_000341</name>
</gene>
<feature type="region of interest" description="Disordered" evidence="1">
    <location>
        <begin position="1"/>
        <end position="30"/>
    </location>
</feature>
<accession>A0AAN6GUY4</accession>
<dbReference type="AlphaFoldDB" id="A0AAN6GUY4"/>
<comment type="caution">
    <text evidence="2">The sequence shown here is derived from an EMBL/GenBank/DDBJ whole genome shotgun (WGS) entry which is preliminary data.</text>
</comment>
<evidence type="ECO:0000313" key="3">
    <source>
        <dbReference type="Proteomes" id="UP001176517"/>
    </source>
</evidence>
<evidence type="ECO:0000256" key="1">
    <source>
        <dbReference type="SAM" id="MobiDB-lite"/>
    </source>
</evidence>
<name>A0AAN6GUY4_9BASI</name>
<feature type="compositionally biased region" description="Polar residues" evidence="1">
    <location>
        <begin position="17"/>
        <end position="29"/>
    </location>
</feature>
<dbReference type="PANTHER" id="PTHR43569:SF2">
    <property type="entry name" value="AMIDOHYDROLASE-RELATED DOMAIN-CONTAINING PROTEIN"/>
    <property type="match status" value="1"/>
</dbReference>
<proteinExistence type="predicted"/>
<dbReference type="EMBL" id="JAPDMZ010000004">
    <property type="protein sequence ID" value="KAK0557553.1"/>
    <property type="molecule type" value="Genomic_DNA"/>
</dbReference>
<dbReference type="Proteomes" id="UP001176517">
    <property type="component" value="Unassembled WGS sequence"/>
</dbReference>
<sequence length="411" mass="44714">MPPRPLKRPAHIPPLSSLLSAGQPLSTGGSPVPLSASPFLVRPAHVALVLDDTYAQNDRSGQRGWGPNIVIGKQPGGKVTQLSGVVLRSSKNSIEDTSASGFKTVTVKVLDKHPPTFPTEGQQKHFALPLIPTDEPIRDNLPAWLDALSVASKNEYTVEITLEAYGNQAPPSSGQDQLVAGQYEQIEELLSKAYSHDFDIFNLKKGEVKSDEDAHADEIKGARFILDAFGGPPTHWTSSQLLRSTQLQDWSGFCSRLALHPRVYVKLSPPVASLRKSGGLKALDKEARAEFRRIVRIWIDAVLDALGDERLIFAATGLDPGNLCTSDKPTSKGDMPAVVAVGDADESLVERTQAIALEQETKEAQEKREDEALTEVELWFEIVREVLADIGVDSLAMSKIFEGNAQKLYGL</sequence>
<dbReference type="InterPro" id="IPR052350">
    <property type="entry name" value="Metallo-dep_Lactonases"/>
</dbReference>
<evidence type="ECO:0000313" key="2">
    <source>
        <dbReference type="EMBL" id="KAK0557553.1"/>
    </source>
</evidence>
<organism evidence="2 3">
    <name type="scientific">Tilletia horrida</name>
    <dbReference type="NCBI Taxonomy" id="155126"/>
    <lineage>
        <taxon>Eukaryota</taxon>
        <taxon>Fungi</taxon>
        <taxon>Dikarya</taxon>
        <taxon>Basidiomycota</taxon>
        <taxon>Ustilaginomycotina</taxon>
        <taxon>Exobasidiomycetes</taxon>
        <taxon>Tilletiales</taxon>
        <taxon>Tilletiaceae</taxon>
        <taxon>Tilletia</taxon>
    </lineage>
</organism>
<dbReference type="PANTHER" id="PTHR43569">
    <property type="entry name" value="AMIDOHYDROLASE"/>
    <property type="match status" value="1"/>
</dbReference>